<keyword evidence="2" id="KW-1185">Reference proteome</keyword>
<dbReference type="STRING" id="573413.Spirs_2193"/>
<evidence type="ECO:0008006" key="3">
    <source>
        <dbReference type="Google" id="ProtNLM"/>
    </source>
</evidence>
<dbReference type="InterPro" id="IPR022148">
    <property type="entry name" value="CopG_antitoxin"/>
</dbReference>
<proteinExistence type="predicted"/>
<dbReference type="EMBL" id="CP002116">
    <property type="protein sequence ID" value="ADK81313.1"/>
    <property type="molecule type" value="Genomic_DNA"/>
</dbReference>
<dbReference type="RefSeq" id="WP_013254776.1">
    <property type="nucleotide sequence ID" value="NC_014364.1"/>
</dbReference>
<protein>
    <recommendedName>
        <fullName evidence="3">Antitoxin</fullName>
    </recommendedName>
</protein>
<sequence>MRDEYDFSKMKSRKNPYAKKLKKQITIRLAVETIDYFKGLAEESGLPYQTLIDLYLDDCARNNKKMELKWD</sequence>
<name>E1R6Y6_SEDSS</name>
<dbReference type="OrthoDB" id="5297245at2"/>
<dbReference type="HOGENOM" id="CLU_175653_2_0_12"/>
<dbReference type="Proteomes" id="UP000002318">
    <property type="component" value="Chromosome"/>
</dbReference>
<dbReference type="KEGG" id="ssm:Spirs_2193"/>
<organism evidence="1 2">
    <name type="scientific">Sediminispirochaeta smaragdinae (strain DSM 11293 / JCM 15392 / SEBR 4228)</name>
    <name type="common">Spirochaeta smaragdinae</name>
    <dbReference type="NCBI Taxonomy" id="573413"/>
    <lineage>
        <taxon>Bacteria</taxon>
        <taxon>Pseudomonadati</taxon>
        <taxon>Spirochaetota</taxon>
        <taxon>Spirochaetia</taxon>
        <taxon>Spirochaetales</taxon>
        <taxon>Spirochaetaceae</taxon>
        <taxon>Sediminispirochaeta</taxon>
    </lineage>
</organism>
<dbReference type="Pfam" id="PF12441">
    <property type="entry name" value="CopG_antitoxin"/>
    <property type="match status" value="1"/>
</dbReference>
<dbReference type="eggNOG" id="COG3514">
    <property type="taxonomic scope" value="Bacteria"/>
</dbReference>
<dbReference type="AlphaFoldDB" id="E1R6Y6"/>
<gene>
    <name evidence="1" type="ordered locus">Spirs_2193</name>
</gene>
<evidence type="ECO:0000313" key="2">
    <source>
        <dbReference type="Proteomes" id="UP000002318"/>
    </source>
</evidence>
<accession>E1R6Y6</accession>
<reference evidence="1 2" key="1">
    <citation type="journal article" date="2010" name="Stand. Genomic Sci.">
        <title>Complete genome sequence of Spirochaeta smaragdinae type strain (SEBR 4228).</title>
        <authorList>
            <person name="Mavromatis K."/>
            <person name="Yasawong M."/>
            <person name="Chertkov O."/>
            <person name="Lapidus A."/>
            <person name="Lucas S."/>
            <person name="Nolan M."/>
            <person name="Del Rio T.G."/>
            <person name="Tice H."/>
            <person name="Cheng J.F."/>
            <person name="Pitluck S."/>
            <person name="Liolios K."/>
            <person name="Ivanova N."/>
            <person name="Tapia R."/>
            <person name="Han C."/>
            <person name="Bruce D."/>
            <person name="Goodwin L."/>
            <person name="Pati A."/>
            <person name="Chen A."/>
            <person name="Palaniappan K."/>
            <person name="Land M."/>
            <person name="Hauser L."/>
            <person name="Chang Y.J."/>
            <person name="Jeffries C.D."/>
            <person name="Detter J.C."/>
            <person name="Rohde M."/>
            <person name="Brambilla E."/>
            <person name="Spring S."/>
            <person name="Goker M."/>
            <person name="Sikorski J."/>
            <person name="Woyke T."/>
            <person name="Bristow J."/>
            <person name="Eisen J.A."/>
            <person name="Markowitz V."/>
            <person name="Hugenholtz P."/>
            <person name="Klenk H.P."/>
            <person name="Kyrpides N.C."/>
        </authorList>
    </citation>
    <scope>NUCLEOTIDE SEQUENCE [LARGE SCALE GENOMIC DNA]</scope>
    <source>
        <strain evidence="2">DSM 11293 / JCM 15392 / SEBR 4228</strain>
    </source>
</reference>
<evidence type="ECO:0000313" key="1">
    <source>
        <dbReference type="EMBL" id="ADK81313.1"/>
    </source>
</evidence>